<proteinExistence type="predicted"/>
<comment type="caution">
    <text evidence="2">The sequence shown here is derived from an EMBL/GenBank/DDBJ whole genome shotgun (WGS) entry which is preliminary data.</text>
</comment>
<name>A0A2R7YTB1_9ACTN</name>
<feature type="domain" description="Pyridoxamine 5'-phosphate oxidase N-terminal" evidence="1">
    <location>
        <begin position="33"/>
        <end position="150"/>
    </location>
</feature>
<evidence type="ECO:0000259" key="1">
    <source>
        <dbReference type="Pfam" id="PF01243"/>
    </source>
</evidence>
<dbReference type="Gene3D" id="2.30.110.10">
    <property type="entry name" value="Electron Transport, Fmn-binding Protein, Chain A"/>
    <property type="match status" value="1"/>
</dbReference>
<dbReference type="OrthoDB" id="9790331at2"/>
<dbReference type="InterPro" id="IPR024029">
    <property type="entry name" value="Pyridox_Oxase_FMN-dep"/>
</dbReference>
<dbReference type="InterPro" id="IPR011576">
    <property type="entry name" value="Pyridox_Oxase_N"/>
</dbReference>
<dbReference type="AlphaFoldDB" id="A0A2R7YTB1"/>
<accession>A0A2R7YTB1</accession>
<dbReference type="Pfam" id="PF01243">
    <property type="entry name" value="PNPOx_N"/>
    <property type="match status" value="1"/>
</dbReference>
<dbReference type="PANTHER" id="PTHR42815:SF2">
    <property type="entry name" value="FAD-BINDING, PUTATIVE (AFU_ORTHOLOGUE AFUA_6G07600)-RELATED"/>
    <property type="match status" value="1"/>
</dbReference>
<evidence type="ECO:0000313" key="2">
    <source>
        <dbReference type="EMBL" id="PUA79621.1"/>
    </source>
</evidence>
<dbReference type="SUPFAM" id="SSF50475">
    <property type="entry name" value="FMN-binding split barrel"/>
    <property type="match status" value="1"/>
</dbReference>
<dbReference type="Proteomes" id="UP000244867">
    <property type="component" value="Unassembled WGS sequence"/>
</dbReference>
<dbReference type="EMBL" id="PYXZ01000009">
    <property type="protein sequence ID" value="PUA79621.1"/>
    <property type="molecule type" value="Genomic_DNA"/>
</dbReference>
<dbReference type="InterPro" id="IPR012349">
    <property type="entry name" value="Split_barrel_FMN-bd"/>
</dbReference>
<keyword evidence="3" id="KW-1185">Reference proteome</keyword>
<protein>
    <submittedName>
        <fullName evidence="2">Pyridoxamine 5'-phosphate oxidase</fullName>
    </submittedName>
</protein>
<dbReference type="RefSeq" id="WP_108345843.1">
    <property type="nucleotide sequence ID" value="NZ_PYXZ01000009.1"/>
</dbReference>
<reference evidence="2 3" key="1">
    <citation type="submission" date="2018-03" db="EMBL/GenBank/DDBJ databases">
        <authorList>
            <person name="Keele B.F."/>
        </authorList>
    </citation>
    <scope>NUCLEOTIDE SEQUENCE [LARGE SCALE GENOMIC DNA]</scope>
    <source>
        <strain evidence="2 3">IB-3</strain>
    </source>
</reference>
<dbReference type="NCBIfam" id="TIGR04025">
    <property type="entry name" value="PPOX_FMN_DR2398"/>
    <property type="match status" value="1"/>
</dbReference>
<gene>
    <name evidence="2" type="ORF">C7S10_18045</name>
</gene>
<evidence type="ECO:0000313" key="3">
    <source>
        <dbReference type="Proteomes" id="UP000244867"/>
    </source>
</evidence>
<dbReference type="PANTHER" id="PTHR42815">
    <property type="entry name" value="FAD-BINDING, PUTATIVE (AFU_ORTHOLOGUE AFUA_6G07600)-RELATED"/>
    <property type="match status" value="1"/>
</dbReference>
<organism evidence="2 3">
    <name type="scientific">Nocardioides currus</name>
    <dbReference type="NCBI Taxonomy" id="2133958"/>
    <lineage>
        <taxon>Bacteria</taxon>
        <taxon>Bacillati</taxon>
        <taxon>Actinomycetota</taxon>
        <taxon>Actinomycetes</taxon>
        <taxon>Propionibacteriales</taxon>
        <taxon>Nocardioidaceae</taxon>
        <taxon>Nocardioides</taxon>
    </lineage>
</organism>
<sequence length="206" mass="22854">MQITTLEQLVGIVGTPGDRAVAKERRTLTDIDRAWLAASPFCVLATADADGRCDASPKGDPAGQLAHVVDDRTIALAERPGNKRVDGYRNVLSNPHVGLNFLIPGRADTLRINGRGRLVDDAPFFDDLAVRDRRPILALVVEIETIFFHCGKAFMRSGLWDPETWDPEALVPRRAVITQELEPQAGKTLDELDDYYRPENYAQGLY</sequence>